<feature type="compositionally biased region" description="Polar residues" evidence="1">
    <location>
        <begin position="403"/>
        <end position="413"/>
    </location>
</feature>
<dbReference type="InterPro" id="IPR011419">
    <property type="entry name" value="ATP12_ATP_synth-F1-assembly"/>
</dbReference>
<dbReference type="GO" id="GO:0033615">
    <property type="term" value="P:mitochondrial proton-transporting ATP synthase complex assembly"/>
    <property type="evidence" value="ECO:0007669"/>
    <property type="project" value="TreeGrafter"/>
</dbReference>
<feature type="compositionally biased region" description="Low complexity" evidence="1">
    <location>
        <begin position="386"/>
        <end position="402"/>
    </location>
</feature>
<evidence type="ECO:0000313" key="2">
    <source>
        <dbReference type="EMBL" id="KAJ2903275.1"/>
    </source>
</evidence>
<dbReference type="PANTHER" id="PTHR21013:SF10">
    <property type="entry name" value="ATP SYNTHASE MITOCHONDRIAL F1 COMPLEX ASSEMBLY FACTOR 2"/>
    <property type="match status" value="1"/>
</dbReference>
<reference evidence="2" key="1">
    <citation type="submission" date="2022-07" db="EMBL/GenBank/DDBJ databases">
        <title>Draft genome sequence of Zalerion maritima ATCC 34329, a (micro)plastics degrading marine fungus.</title>
        <authorList>
            <person name="Paco A."/>
            <person name="Goncalves M.F.M."/>
            <person name="Rocha-Santos T.A.P."/>
            <person name="Alves A."/>
        </authorList>
    </citation>
    <scope>NUCLEOTIDE SEQUENCE</scope>
    <source>
        <strain evidence="2">ATCC 34329</strain>
    </source>
</reference>
<dbReference type="SUPFAM" id="SSF160909">
    <property type="entry name" value="ATP12-like"/>
    <property type="match status" value="1"/>
</dbReference>
<name>A0AAD5RSL2_9PEZI</name>
<protein>
    <submittedName>
        <fullName evidence="2">ATP12 ATPase family protein</fullName>
    </submittedName>
</protein>
<dbReference type="Proteomes" id="UP001201980">
    <property type="component" value="Unassembled WGS sequence"/>
</dbReference>
<feature type="region of interest" description="Disordered" evidence="1">
    <location>
        <begin position="488"/>
        <end position="510"/>
    </location>
</feature>
<proteinExistence type="predicted"/>
<evidence type="ECO:0000256" key="1">
    <source>
        <dbReference type="SAM" id="MobiDB-lite"/>
    </source>
</evidence>
<dbReference type="InterPro" id="IPR029063">
    <property type="entry name" value="SAM-dependent_MTases_sf"/>
</dbReference>
<dbReference type="InterPro" id="IPR023335">
    <property type="entry name" value="ATP12_ortho_dom_sf"/>
</dbReference>
<comment type="caution">
    <text evidence="2">The sequence shown here is derived from an EMBL/GenBank/DDBJ whole genome shotgun (WGS) entry which is preliminary data.</text>
</comment>
<dbReference type="GO" id="GO:0005739">
    <property type="term" value="C:mitochondrion"/>
    <property type="evidence" value="ECO:0007669"/>
    <property type="project" value="TreeGrafter"/>
</dbReference>
<dbReference type="AlphaFoldDB" id="A0AAD5RSL2"/>
<sequence>MPPISQVKLPAVTVHIDIRVTIKRCPGAREPSLESGKEEVKYPFAFKKLDWDQYHRFRPGYPSSMWDMWLDYAGERGCGFGLAHDLGAAMQGKTTCFSSQSYLQPPAKFSFEHSPAEKCAEWIQPLESVDFASVGMAFHYFRPKMAVEAIRKTLVPGTGVFCAVTHGFRLQFEGEKGRRLEELWYDVTNGETRRIITTGGLFPAAVTGMARAMGGLDFVELKEEGWKDVRRVYINCGGGGNNGQEENEERDRPFALLDDEPGVIEIPESKVGKGDVIVRIDGDEDRDWGRTVGVEWLKGFLMSSQVGYGDETWSLEGWKELERIVDVELDGEPPTRIPNLQLRLNFSPSFLSFTTRSGPGALLLPSSSIRYAAAFSSEAAPPTTTATRSICHSNSHSHSQCSPYNSTLRSSGYSGRRTIHSTAPAQRADTLPIHIIGPAPPPPEPPSMSTSTPTKGQEKGGENAEMKLEKVRMRLERRKRFKELMEEIKGTDGGGKGQEKKAKPGTGGRRRFWKDTSVREVDALRHPATKETIRAPSSKPHLAAALAMEWDALTSATDATKQHLIPLTSLVCRAMDIQKDDVSRSPTLRAEVTDMALKYLDTDTLLCWAEPPRDGEKGVMRNEQGECLAEVQERVAGEVVAWLTKRVWKGVVGFKPALRDGSIFPVPQTEEVKGVVGAWVWGLDAWELAGLERGVLAGKSVLVAARLVGGWSEGGNGVRVEEGQHGNVFGVEEAARAASIEVDWQTGNWGEVEDTHDVEKEDVRRQFGSVVLLVSGTGTGTRTGTGE</sequence>
<dbReference type="Pfam" id="PF07542">
    <property type="entry name" value="ATP12"/>
    <property type="match status" value="1"/>
</dbReference>
<feature type="region of interest" description="Disordered" evidence="1">
    <location>
        <begin position="386"/>
        <end position="466"/>
    </location>
</feature>
<accession>A0AAD5RSL2</accession>
<evidence type="ECO:0000313" key="3">
    <source>
        <dbReference type="Proteomes" id="UP001201980"/>
    </source>
</evidence>
<dbReference type="Gene3D" id="1.10.3580.10">
    <property type="entry name" value="ATP12 ATPase"/>
    <property type="match status" value="1"/>
</dbReference>
<dbReference type="PANTHER" id="PTHR21013">
    <property type="entry name" value="ATP SYNTHASE MITOCHONDRIAL F1 COMPLEX ASSEMBLY FACTOR 2/ATP12 PROTEIN, MITOCHONDRIAL PRECURSOR"/>
    <property type="match status" value="1"/>
</dbReference>
<dbReference type="EMBL" id="JAKWBI020000086">
    <property type="protein sequence ID" value="KAJ2903275.1"/>
    <property type="molecule type" value="Genomic_DNA"/>
</dbReference>
<gene>
    <name evidence="2" type="ORF">MKZ38_010160</name>
</gene>
<organism evidence="2 3">
    <name type="scientific">Zalerion maritima</name>
    <dbReference type="NCBI Taxonomy" id="339359"/>
    <lineage>
        <taxon>Eukaryota</taxon>
        <taxon>Fungi</taxon>
        <taxon>Dikarya</taxon>
        <taxon>Ascomycota</taxon>
        <taxon>Pezizomycotina</taxon>
        <taxon>Sordariomycetes</taxon>
        <taxon>Lulworthiomycetidae</taxon>
        <taxon>Lulworthiales</taxon>
        <taxon>Lulworthiaceae</taxon>
        <taxon>Zalerion</taxon>
    </lineage>
</organism>
<dbReference type="Gene3D" id="3.40.50.150">
    <property type="entry name" value="Vaccinia Virus protein VP39"/>
    <property type="match status" value="1"/>
</dbReference>
<feature type="compositionally biased region" description="Basic and acidic residues" evidence="1">
    <location>
        <begin position="456"/>
        <end position="466"/>
    </location>
</feature>
<keyword evidence="3" id="KW-1185">Reference proteome</keyword>